<keyword evidence="2" id="KW-1185">Reference proteome</keyword>
<sequence length="165" mass="18731">SPFTRSEFNPPSLGALSLEVKSACLNASFDTGRAQPPVFKDWHGTTPSDGTNTNYRPLALMEAFARSRRGLFLLPLNLNLDSVRDISISNFSNYFYYSVIQGGPRKSSPPSISSRRLTLNWRRSIPFHPVCRSCNMWSEAPAGYRRRDTFLWATLYYKILDGARE</sequence>
<dbReference type="Proteomes" id="UP001153148">
    <property type="component" value="Unassembled WGS sequence"/>
</dbReference>
<proteinExistence type="predicted"/>
<accession>A0ABN7PJ21</accession>
<protein>
    <submittedName>
        <fullName evidence="1">Uncharacterized protein</fullName>
    </submittedName>
</protein>
<comment type="caution">
    <text evidence="1">The sequence shown here is derived from an EMBL/GenBank/DDBJ whole genome shotgun (WGS) entry which is preliminary data.</text>
</comment>
<evidence type="ECO:0000313" key="2">
    <source>
        <dbReference type="Proteomes" id="UP001153148"/>
    </source>
</evidence>
<feature type="non-terminal residue" evidence="1">
    <location>
        <position position="1"/>
    </location>
</feature>
<organism evidence="1 2">
    <name type="scientific">Timema podura</name>
    <name type="common">Walking stick</name>
    <dbReference type="NCBI Taxonomy" id="61482"/>
    <lineage>
        <taxon>Eukaryota</taxon>
        <taxon>Metazoa</taxon>
        <taxon>Ecdysozoa</taxon>
        <taxon>Arthropoda</taxon>
        <taxon>Hexapoda</taxon>
        <taxon>Insecta</taxon>
        <taxon>Pterygota</taxon>
        <taxon>Neoptera</taxon>
        <taxon>Polyneoptera</taxon>
        <taxon>Phasmatodea</taxon>
        <taxon>Timematodea</taxon>
        <taxon>Timematoidea</taxon>
        <taxon>Timematidae</taxon>
        <taxon>Timema</taxon>
    </lineage>
</organism>
<dbReference type="EMBL" id="CAJPIN010043366">
    <property type="protein sequence ID" value="CAG2065473.1"/>
    <property type="molecule type" value="Genomic_DNA"/>
</dbReference>
<gene>
    <name evidence="1" type="ORF">TPAB3V08_LOCUS12417</name>
</gene>
<evidence type="ECO:0000313" key="1">
    <source>
        <dbReference type="EMBL" id="CAG2065473.1"/>
    </source>
</evidence>
<name>A0ABN7PJ21_TIMPD</name>
<reference evidence="1" key="1">
    <citation type="submission" date="2021-03" db="EMBL/GenBank/DDBJ databases">
        <authorList>
            <person name="Tran Van P."/>
        </authorList>
    </citation>
    <scope>NUCLEOTIDE SEQUENCE</scope>
</reference>